<proteinExistence type="inferred from homology"/>
<dbReference type="OrthoDB" id="161814at2759"/>
<keyword evidence="6" id="KW-1185">Reference proteome</keyword>
<dbReference type="Pfam" id="PF04145">
    <property type="entry name" value="Ctr"/>
    <property type="match status" value="1"/>
</dbReference>
<evidence type="ECO:0000256" key="1">
    <source>
        <dbReference type="ARBA" id="ARBA00022692"/>
    </source>
</evidence>
<dbReference type="EMBL" id="KV423959">
    <property type="protein sequence ID" value="KZT57797.1"/>
    <property type="molecule type" value="Genomic_DNA"/>
</dbReference>
<dbReference type="GO" id="GO:0016020">
    <property type="term" value="C:membrane"/>
    <property type="evidence" value="ECO:0007669"/>
    <property type="project" value="UniProtKB-SubCell"/>
</dbReference>
<dbReference type="STRING" id="1353952.A0A165GA10"/>
<evidence type="ECO:0000256" key="3">
    <source>
        <dbReference type="ARBA" id="ARBA00023136"/>
    </source>
</evidence>
<gene>
    <name evidence="5" type="ORF">CALCODRAFT_452689</name>
</gene>
<sequence length="181" mass="19853">MSHDHSMHSSAAAAPMRRCSMNMLWNTQVEGTCVVFRQWHIGNMGEFIGSFIAILLLGLLFEYLRVLQVKMEKRIAASMVRERGVEHAPGTESPGEEALLLARASRMGVAKVAIYPRIIRACLYASSTALSAFLMLVFMTYNAYLILAVVLGAGIGQFIFEANIDPEAVLFGVNTKGAVCH</sequence>
<keyword evidence="1 4" id="KW-0812">Transmembrane</keyword>
<dbReference type="PANTHER" id="PTHR12483:SF115">
    <property type="entry name" value="COPPER TRANSPORT PROTEIN"/>
    <property type="match status" value="1"/>
</dbReference>
<keyword evidence="4" id="KW-0186">Copper</keyword>
<organism evidence="5 6">
    <name type="scientific">Calocera cornea HHB12733</name>
    <dbReference type="NCBI Taxonomy" id="1353952"/>
    <lineage>
        <taxon>Eukaryota</taxon>
        <taxon>Fungi</taxon>
        <taxon>Dikarya</taxon>
        <taxon>Basidiomycota</taxon>
        <taxon>Agaricomycotina</taxon>
        <taxon>Dacrymycetes</taxon>
        <taxon>Dacrymycetales</taxon>
        <taxon>Dacrymycetaceae</taxon>
        <taxon>Calocera</taxon>
    </lineage>
</organism>
<comment type="similarity">
    <text evidence="4">Belongs to the copper transporter (Ctr) (TC 1.A.56) family. SLC31A subfamily.</text>
</comment>
<dbReference type="PANTHER" id="PTHR12483">
    <property type="entry name" value="SOLUTE CARRIER FAMILY 31 COPPER TRANSPORTERS"/>
    <property type="match status" value="1"/>
</dbReference>
<protein>
    <recommendedName>
        <fullName evidence="4">Copper transport protein</fullName>
    </recommendedName>
</protein>
<comment type="subcellular location">
    <subcellularLocation>
        <location evidence="4">Membrane</location>
        <topology evidence="4">Multi-pass membrane protein</topology>
    </subcellularLocation>
</comment>
<accession>A0A165GA10</accession>
<dbReference type="Proteomes" id="UP000076842">
    <property type="component" value="Unassembled WGS sequence"/>
</dbReference>
<evidence type="ECO:0000313" key="6">
    <source>
        <dbReference type="Proteomes" id="UP000076842"/>
    </source>
</evidence>
<dbReference type="InterPro" id="IPR007274">
    <property type="entry name" value="Cop_transporter"/>
</dbReference>
<dbReference type="InParanoid" id="A0A165GA10"/>
<evidence type="ECO:0000256" key="4">
    <source>
        <dbReference type="RuleBase" id="RU367022"/>
    </source>
</evidence>
<dbReference type="GO" id="GO:0005375">
    <property type="term" value="F:copper ion transmembrane transporter activity"/>
    <property type="evidence" value="ECO:0007669"/>
    <property type="project" value="UniProtKB-UniRule"/>
</dbReference>
<dbReference type="AlphaFoldDB" id="A0A165GA10"/>
<evidence type="ECO:0000256" key="2">
    <source>
        <dbReference type="ARBA" id="ARBA00022989"/>
    </source>
</evidence>
<feature type="transmembrane region" description="Helical" evidence="4">
    <location>
        <begin position="47"/>
        <end position="64"/>
    </location>
</feature>
<keyword evidence="4" id="KW-0813">Transport</keyword>
<keyword evidence="4" id="KW-0187">Copper transport</keyword>
<reference evidence="5 6" key="1">
    <citation type="journal article" date="2016" name="Mol. Biol. Evol.">
        <title>Comparative Genomics of Early-Diverging Mushroom-Forming Fungi Provides Insights into the Origins of Lignocellulose Decay Capabilities.</title>
        <authorList>
            <person name="Nagy L.G."/>
            <person name="Riley R."/>
            <person name="Tritt A."/>
            <person name="Adam C."/>
            <person name="Daum C."/>
            <person name="Floudas D."/>
            <person name="Sun H."/>
            <person name="Yadav J.S."/>
            <person name="Pangilinan J."/>
            <person name="Larsson K.H."/>
            <person name="Matsuura K."/>
            <person name="Barry K."/>
            <person name="Labutti K."/>
            <person name="Kuo R."/>
            <person name="Ohm R.A."/>
            <person name="Bhattacharya S.S."/>
            <person name="Shirouzu T."/>
            <person name="Yoshinaga Y."/>
            <person name="Martin F.M."/>
            <person name="Grigoriev I.V."/>
            <person name="Hibbett D.S."/>
        </authorList>
    </citation>
    <scope>NUCLEOTIDE SEQUENCE [LARGE SCALE GENOMIC DNA]</scope>
    <source>
        <strain evidence="5 6">HHB12733</strain>
    </source>
</reference>
<dbReference type="FunCoup" id="A0A165GA10">
    <property type="interactions" value="131"/>
</dbReference>
<keyword evidence="2 4" id="KW-1133">Transmembrane helix</keyword>
<name>A0A165GA10_9BASI</name>
<keyword evidence="3 4" id="KW-0472">Membrane</keyword>
<evidence type="ECO:0000313" key="5">
    <source>
        <dbReference type="EMBL" id="KZT57797.1"/>
    </source>
</evidence>
<keyword evidence="4" id="KW-0406">Ion transport</keyword>